<evidence type="ECO:0000313" key="1">
    <source>
        <dbReference type="EMBL" id="MDQ0255620.1"/>
    </source>
</evidence>
<proteinExistence type="predicted"/>
<protein>
    <submittedName>
        <fullName evidence="1">Uncharacterized protein</fullName>
    </submittedName>
</protein>
<name>A0ABT9ZXE7_9BACI</name>
<keyword evidence="2" id="KW-1185">Reference proteome</keyword>
<evidence type="ECO:0000313" key="2">
    <source>
        <dbReference type="Proteomes" id="UP001230005"/>
    </source>
</evidence>
<dbReference type="Proteomes" id="UP001230005">
    <property type="component" value="Unassembled WGS sequence"/>
</dbReference>
<organism evidence="1 2">
    <name type="scientific">Evansella vedderi</name>
    <dbReference type="NCBI Taxonomy" id="38282"/>
    <lineage>
        <taxon>Bacteria</taxon>
        <taxon>Bacillati</taxon>
        <taxon>Bacillota</taxon>
        <taxon>Bacilli</taxon>
        <taxon>Bacillales</taxon>
        <taxon>Bacillaceae</taxon>
        <taxon>Evansella</taxon>
    </lineage>
</organism>
<dbReference type="RefSeq" id="WP_307326636.1">
    <property type="nucleotide sequence ID" value="NZ_JAUSUG010000011.1"/>
</dbReference>
<reference evidence="1 2" key="1">
    <citation type="submission" date="2023-07" db="EMBL/GenBank/DDBJ databases">
        <title>Genomic Encyclopedia of Type Strains, Phase IV (KMG-IV): sequencing the most valuable type-strain genomes for metagenomic binning, comparative biology and taxonomic classification.</title>
        <authorList>
            <person name="Goeker M."/>
        </authorList>
    </citation>
    <scope>NUCLEOTIDE SEQUENCE [LARGE SCALE GENOMIC DNA]</scope>
    <source>
        <strain evidence="1 2">DSM 9768</strain>
    </source>
</reference>
<dbReference type="EMBL" id="JAUSUG010000011">
    <property type="protein sequence ID" value="MDQ0255620.1"/>
    <property type="molecule type" value="Genomic_DNA"/>
</dbReference>
<accession>A0ABT9ZXE7</accession>
<comment type="caution">
    <text evidence="1">The sequence shown here is derived from an EMBL/GenBank/DDBJ whole genome shotgun (WGS) entry which is preliminary data.</text>
</comment>
<sequence>MSEEQNQRYIDLRENYFLSLRTKLFELGEEKYLDENTFSYEM</sequence>
<gene>
    <name evidence="1" type="ORF">J2S74_003002</name>
</gene>